<proteinExistence type="predicted"/>
<sequence length="73" mass="8408">MILDHTLQVYVAPPCFNDADLTNYLTETTWNKVAERGYEPESACTAEMMKPVARTMWNKVRELAGFIPSPWAW</sequence>
<evidence type="ECO:0000313" key="2">
    <source>
        <dbReference type="Proteomes" id="UP000680304"/>
    </source>
</evidence>
<gene>
    <name evidence="1" type="ORF">PACILC2_45280</name>
</gene>
<name>A0ABQ4NCQ8_9BACL</name>
<comment type="caution">
    <text evidence="1">The sequence shown here is derived from an EMBL/GenBank/DDBJ whole genome shotgun (WGS) entry which is preliminary data.</text>
</comment>
<protein>
    <submittedName>
        <fullName evidence="1">Uncharacterized protein</fullName>
    </submittedName>
</protein>
<keyword evidence="2" id="KW-1185">Reference proteome</keyword>
<dbReference type="Proteomes" id="UP000680304">
    <property type="component" value="Unassembled WGS sequence"/>
</dbReference>
<accession>A0ABQ4NCQ8</accession>
<dbReference type="EMBL" id="BOVJ01000159">
    <property type="protein sequence ID" value="GIQ65960.1"/>
    <property type="molecule type" value="Genomic_DNA"/>
</dbReference>
<organism evidence="1 2">
    <name type="scientific">Paenibacillus cisolokensis</name>
    <dbReference type="NCBI Taxonomy" id="1658519"/>
    <lineage>
        <taxon>Bacteria</taxon>
        <taxon>Bacillati</taxon>
        <taxon>Bacillota</taxon>
        <taxon>Bacilli</taxon>
        <taxon>Bacillales</taxon>
        <taxon>Paenibacillaceae</taxon>
        <taxon>Paenibacillus</taxon>
    </lineage>
</organism>
<evidence type="ECO:0000313" key="1">
    <source>
        <dbReference type="EMBL" id="GIQ65960.1"/>
    </source>
</evidence>
<reference evidence="1 2" key="1">
    <citation type="submission" date="2021-04" db="EMBL/GenBank/DDBJ databases">
        <title>Draft genome sequence of Paenibacillus cisolokensis, LC2-13A.</title>
        <authorList>
            <person name="Uke A."/>
            <person name="Chhe C."/>
            <person name="Baramee S."/>
            <person name="Kosugi A."/>
        </authorList>
    </citation>
    <scope>NUCLEOTIDE SEQUENCE [LARGE SCALE GENOMIC DNA]</scope>
    <source>
        <strain evidence="1 2">LC2-13A</strain>
    </source>
</reference>